<dbReference type="AlphaFoldDB" id="A0AAJ6QR67"/>
<dbReference type="Pfam" id="PF00287">
    <property type="entry name" value="Na_K-ATPase"/>
    <property type="match status" value="1"/>
</dbReference>
<evidence type="ECO:0000256" key="5">
    <source>
        <dbReference type="ARBA" id="ARBA00022989"/>
    </source>
</evidence>
<dbReference type="GO" id="GO:0036376">
    <property type="term" value="P:sodium ion export across plasma membrane"/>
    <property type="evidence" value="ECO:0007669"/>
    <property type="project" value="TreeGrafter"/>
</dbReference>
<gene>
    <name evidence="9" type="primary">LOC100909358</name>
</gene>
<dbReference type="GO" id="GO:0005890">
    <property type="term" value="C:sodium:potassium-exchanging ATPase complex"/>
    <property type="evidence" value="ECO:0007669"/>
    <property type="project" value="InterPro"/>
</dbReference>
<evidence type="ECO:0000313" key="9">
    <source>
        <dbReference type="RefSeq" id="XP_003743212.1"/>
    </source>
</evidence>
<dbReference type="RefSeq" id="XP_003743212.1">
    <property type="nucleotide sequence ID" value="XM_003743164.1"/>
</dbReference>
<dbReference type="GeneID" id="100909358"/>
<evidence type="ECO:0000256" key="6">
    <source>
        <dbReference type="ARBA" id="ARBA00023136"/>
    </source>
</evidence>
<dbReference type="GO" id="GO:0001671">
    <property type="term" value="F:ATPase activator activity"/>
    <property type="evidence" value="ECO:0007669"/>
    <property type="project" value="TreeGrafter"/>
</dbReference>
<keyword evidence="6 7" id="KW-0472">Membrane</keyword>
<feature type="transmembrane region" description="Helical" evidence="7">
    <location>
        <begin position="6"/>
        <end position="24"/>
    </location>
</feature>
<sequence length="290" mass="33477">MTSVLYFIIFAFLIVILVLFLQSINSRYPSWTFGHGGTIGPGVSKLPRPSNDSEVDRYEVMFYDSQDRDSHSMYRESLHRCFGANKDRSSEERNGMSCRLKEIRDLEEINSSNWFNFRDCREVDFEDCLPCSECGDYGYSNESPCFAIGANRVLNWRPIPYRAQELPPDMPDYLTQIYSEECLHVSCDGDYQEIGYRAANIKNIEEINYFPSTCIPVTTFRDFSNQTCRSKSIRVSFKIPANIPVTVRCRLWAKNIDYDYRLRKGTTTFTIMHGTDAGKIRSRLGKATMG</sequence>
<dbReference type="GO" id="GO:1990573">
    <property type="term" value="P:potassium ion import across plasma membrane"/>
    <property type="evidence" value="ECO:0007669"/>
    <property type="project" value="TreeGrafter"/>
</dbReference>
<keyword evidence="3 7" id="KW-0812">Transmembrane</keyword>
<accession>A0AAJ6QR67</accession>
<keyword evidence="8" id="KW-1185">Reference proteome</keyword>
<dbReference type="GO" id="GO:0006883">
    <property type="term" value="P:intracellular sodium ion homeostasis"/>
    <property type="evidence" value="ECO:0007669"/>
    <property type="project" value="TreeGrafter"/>
</dbReference>
<dbReference type="KEGG" id="goe:100909358"/>
<evidence type="ECO:0000256" key="4">
    <source>
        <dbReference type="ARBA" id="ARBA00022968"/>
    </source>
</evidence>
<comment type="subcellular location">
    <subcellularLocation>
        <location evidence="1">Membrane</location>
        <topology evidence="1">Single-pass type II membrane protein</topology>
    </subcellularLocation>
</comment>
<organism evidence="8 9">
    <name type="scientific">Galendromus occidentalis</name>
    <name type="common">western predatory mite</name>
    <dbReference type="NCBI Taxonomy" id="34638"/>
    <lineage>
        <taxon>Eukaryota</taxon>
        <taxon>Metazoa</taxon>
        <taxon>Ecdysozoa</taxon>
        <taxon>Arthropoda</taxon>
        <taxon>Chelicerata</taxon>
        <taxon>Arachnida</taxon>
        <taxon>Acari</taxon>
        <taxon>Parasitiformes</taxon>
        <taxon>Mesostigmata</taxon>
        <taxon>Gamasina</taxon>
        <taxon>Phytoseioidea</taxon>
        <taxon>Phytoseiidae</taxon>
        <taxon>Typhlodrominae</taxon>
        <taxon>Galendromus</taxon>
    </lineage>
</organism>
<evidence type="ECO:0000256" key="3">
    <source>
        <dbReference type="ARBA" id="ARBA00022692"/>
    </source>
</evidence>
<keyword evidence="4" id="KW-0735">Signal-anchor</keyword>
<proteinExistence type="inferred from homology"/>
<dbReference type="PANTHER" id="PTHR11523">
    <property type="entry name" value="SODIUM/POTASSIUM-DEPENDENT ATPASE BETA SUBUNIT"/>
    <property type="match status" value="1"/>
</dbReference>
<dbReference type="GO" id="GO:0030007">
    <property type="term" value="P:intracellular potassium ion homeostasis"/>
    <property type="evidence" value="ECO:0007669"/>
    <property type="project" value="TreeGrafter"/>
</dbReference>
<evidence type="ECO:0000256" key="2">
    <source>
        <dbReference type="ARBA" id="ARBA00005876"/>
    </source>
</evidence>
<dbReference type="Gene3D" id="2.60.40.1660">
    <property type="entry name" value="Na, k-atpase alpha subunit"/>
    <property type="match status" value="1"/>
</dbReference>
<keyword evidence="5 7" id="KW-1133">Transmembrane helix</keyword>
<reference evidence="9" key="1">
    <citation type="submission" date="2025-08" db="UniProtKB">
        <authorList>
            <consortium name="RefSeq"/>
        </authorList>
    </citation>
    <scope>IDENTIFICATION</scope>
</reference>
<evidence type="ECO:0000313" key="8">
    <source>
        <dbReference type="Proteomes" id="UP000694867"/>
    </source>
</evidence>
<dbReference type="Proteomes" id="UP000694867">
    <property type="component" value="Unplaced"/>
</dbReference>
<dbReference type="InterPro" id="IPR038702">
    <property type="entry name" value="Na/K_ATPase_sub_beta_sf"/>
</dbReference>
<name>A0AAJ6QR67_9ACAR</name>
<dbReference type="PANTHER" id="PTHR11523:SF28">
    <property type="entry name" value="NA_K-ATPASE BETA SUBUNIT ISOFORM 4-RELATED"/>
    <property type="match status" value="1"/>
</dbReference>
<comment type="similarity">
    <text evidence="2">Belongs to the X(+)/potassium ATPases subunit beta family.</text>
</comment>
<protein>
    <submittedName>
        <fullName evidence="9">Sodium/potassium-transporting ATPase subunit beta-1-like</fullName>
    </submittedName>
</protein>
<evidence type="ECO:0000256" key="7">
    <source>
        <dbReference type="SAM" id="Phobius"/>
    </source>
</evidence>
<evidence type="ECO:0000256" key="1">
    <source>
        <dbReference type="ARBA" id="ARBA00004606"/>
    </source>
</evidence>
<dbReference type="InterPro" id="IPR000402">
    <property type="entry name" value="Na/K_ATPase_sub_beta"/>
</dbReference>